<keyword evidence="5" id="KW-0472">Membrane</keyword>
<keyword evidence="3" id="KW-0812">Transmembrane</keyword>
<organism evidence="6 7">
    <name type="scientific">Aerococcus mictus</name>
    <dbReference type="NCBI Taxonomy" id="2976810"/>
    <lineage>
        <taxon>Bacteria</taxon>
        <taxon>Bacillati</taxon>
        <taxon>Bacillota</taxon>
        <taxon>Bacilli</taxon>
        <taxon>Lactobacillales</taxon>
        <taxon>Aerococcaceae</taxon>
        <taxon>Aerococcus</taxon>
    </lineage>
</organism>
<comment type="subcellular location">
    <subcellularLocation>
        <location evidence="1">Cell membrane</location>
        <topology evidence="1">Multi-pass membrane protein</topology>
    </subcellularLocation>
</comment>
<protein>
    <submittedName>
        <fullName evidence="6">ABC transporter permease</fullName>
    </submittedName>
</protein>
<keyword evidence="4" id="KW-1133">Transmembrane helix</keyword>
<dbReference type="PANTHER" id="PTHR30294:SF29">
    <property type="entry name" value="MULTIDRUG ABC TRANSPORTER PERMEASE YBHS-RELATED"/>
    <property type="match status" value="1"/>
</dbReference>
<name>A0A1E9PNN6_9LACT</name>
<evidence type="ECO:0000313" key="6">
    <source>
        <dbReference type="EMBL" id="MCY3087964.1"/>
    </source>
</evidence>
<evidence type="ECO:0000256" key="3">
    <source>
        <dbReference type="ARBA" id="ARBA00022692"/>
    </source>
</evidence>
<dbReference type="Pfam" id="PF12698">
    <property type="entry name" value="ABC2_membrane_3"/>
    <property type="match status" value="1"/>
</dbReference>
<dbReference type="AlphaFoldDB" id="A0A1E9PNN6"/>
<proteinExistence type="predicted"/>
<dbReference type="InterPro" id="IPR013525">
    <property type="entry name" value="ABC2_TM"/>
</dbReference>
<evidence type="ECO:0000313" key="7">
    <source>
        <dbReference type="Proteomes" id="UP001069047"/>
    </source>
</evidence>
<keyword evidence="2" id="KW-1003">Cell membrane</keyword>
<dbReference type="Proteomes" id="UP001069047">
    <property type="component" value="Unassembled WGS sequence"/>
</dbReference>
<evidence type="ECO:0000256" key="1">
    <source>
        <dbReference type="ARBA" id="ARBA00004651"/>
    </source>
</evidence>
<dbReference type="GO" id="GO:0005886">
    <property type="term" value="C:plasma membrane"/>
    <property type="evidence" value="ECO:0007669"/>
    <property type="project" value="UniProtKB-SubCell"/>
</dbReference>
<dbReference type="RefSeq" id="WP_070558813.1">
    <property type="nucleotide sequence ID" value="NZ_CAJHLG010000006.1"/>
</dbReference>
<dbReference type="InterPro" id="IPR051449">
    <property type="entry name" value="ABC-2_transporter_component"/>
</dbReference>
<reference evidence="6" key="1">
    <citation type="submission" date="2022-09" db="EMBL/GenBank/DDBJ databases">
        <title>Aerococcus urinae taxonomy study.</title>
        <authorList>
            <person name="Christensen J."/>
            <person name="Senneby E."/>
        </authorList>
    </citation>
    <scope>NUCLEOTIDE SEQUENCE</scope>
    <source>
        <strain evidence="6">LUND-41-B12</strain>
    </source>
</reference>
<comment type="caution">
    <text evidence="6">The sequence shown here is derived from an EMBL/GenBank/DDBJ whole genome shotgun (WGS) entry which is preliminary data.</text>
</comment>
<evidence type="ECO:0000256" key="4">
    <source>
        <dbReference type="ARBA" id="ARBA00022989"/>
    </source>
</evidence>
<dbReference type="GO" id="GO:0140359">
    <property type="term" value="F:ABC-type transporter activity"/>
    <property type="evidence" value="ECO:0007669"/>
    <property type="project" value="InterPro"/>
</dbReference>
<accession>A0A9Q4DCL8</accession>
<dbReference type="GeneID" id="86859022"/>
<evidence type="ECO:0000256" key="2">
    <source>
        <dbReference type="ARBA" id="ARBA00022475"/>
    </source>
</evidence>
<accession>A0A1E9PNN6</accession>
<dbReference type="EMBL" id="JAOTMY010000004">
    <property type="protein sequence ID" value="MCY3087964.1"/>
    <property type="molecule type" value="Genomic_DNA"/>
</dbReference>
<evidence type="ECO:0000256" key="5">
    <source>
        <dbReference type="ARBA" id="ARBA00023136"/>
    </source>
</evidence>
<sequence length="434" mass="48126">MSKLWVVIRQVYRKNVKSGSFIFMVLSPLIFIGIIAAVAYFVSQSETSSPDQIAVVDADPGMVQVLKTMDNHNVAFNFDQNQDQARQALADGEVDGMLKLNQEDGQLKATYYGKSNLGQNAKVNLQQTLSQYQMMVNAQAAGIAPDQLQSLMTAQVPIEEVSINVKEDGSVAEENKDAMNEMGRTGVASMAAFIIFYFLMFFINIIIQEVAAEKGSRIMEIILSSIPAKTHFYGKLLGVVLMILTQVGIYVLLFILWRILSTQFGILSLPEEITQAFDIKAFLSNNLTMLLISGLLALMGIVTYIALAAFLGSLVTKTEDAQKVSQPVIWLGLIGFYIGIFGQQAGTDTAFYRISSQIPFFTPFVMPFRLADHSVEWPGVIMAIVVSLITMVLIFIFATTLYKSNVLAYSDKGPWDTFKQSISLWKSERQVNTK</sequence>
<gene>
    <name evidence="6" type="ORF">ODY61_07580</name>
</gene>
<dbReference type="PANTHER" id="PTHR30294">
    <property type="entry name" value="MEMBRANE COMPONENT OF ABC TRANSPORTER YHHJ-RELATED"/>
    <property type="match status" value="1"/>
</dbReference>